<comment type="caution">
    <text evidence="1">The sequence shown here is derived from an EMBL/GenBank/DDBJ whole genome shotgun (WGS) entry which is preliminary data.</text>
</comment>
<keyword evidence="2" id="KW-1185">Reference proteome</keyword>
<dbReference type="EMBL" id="JAPFFJ010000006">
    <property type="protein sequence ID" value="KAJ6423413.1"/>
    <property type="molecule type" value="Genomic_DNA"/>
</dbReference>
<accession>A0AAD6KH95</accession>
<dbReference type="AlphaFoldDB" id="A0AAD6KH95"/>
<dbReference type="Proteomes" id="UP001162972">
    <property type="component" value="Chromosome 16"/>
</dbReference>
<organism evidence="1 2">
    <name type="scientific">Salix udensis</name>
    <dbReference type="NCBI Taxonomy" id="889485"/>
    <lineage>
        <taxon>Eukaryota</taxon>
        <taxon>Viridiplantae</taxon>
        <taxon>Streptophyta</taxon>
        <taxon>Embryophyta</taxon>
        <taxon>Tracheophyta</taxon>
        <taxon>Spermatophyta</taxon>
        <taxon>Magnoliopsida</taxon>
        <taxon>eudicotyledons</taxon>
        <taxon>Gunneridae</taxon>
        <taxon>Pentapetalae</taxon>
        <taxon>rosids</taxon>
        <taxon>fabids</taxon>
        <taxon>Malpighiales</taxon>
        <taxon>Salicaceae</taxon>
        <taxon>Saliceae</taxon>
        <taxon>Salix</taxon>
    </lineage>
</organism>
<name>A0AAD6KH95_9ROSI</name>
<gene>
    <name evidence="1" type="ORF">OIU84_024377</name>
</gene>
<reference evidence="1 2" key="1">
    <citation type="journal article" date="2023" name="Int. J. Mol. Sci.">
        <title>De Novo Assembly and Annotation of 11 Diverse Shrub Willow (Salix) Genomes Reveals Novel Gene Organization in Sex-Linked Regions.</title>
        <authorList>
            <person name="Hyden B."/>
            <person name="Feng K."/>
            <person name="Yates T.B."/>
            <person name="Jawdy S."/>
            <person name="Cereghino C."/>
            <person name="Smart L.B."/>
            <person name="Muchero W."/>
        </authorList>
    </citation>
    <scope>NUCLEOTIDE SEQUENCE [LARGE SCALE GENOMIC DNA]</scope>
    <source>
        <tissue evidence="1">Shoot tip</tissue>
    </source>
</reference>
<evidence type="ECO:0000313" key="2">
    <source>
        <dbReference type="Proteomes" id="UP001162972"/>
    </source>
</evidence>
<evidence type="ECO:0000313" key="1">
    <source>
        <dbReference type="EMBL" id="KAJ6423413.1"/>
    </source>
</evidence>
<sequence>MFLLQLATKKLVYSSAKWYEKASMQAHSSSTVSGVGINILFRKLSSGFSLALLKIWPGNAPLPENHGFKTITSFAEI</sequence>
<protein>
    <submittedName>
        <fullName evidence="1">Uncharacterized protein</fullName>
    </submittedName>
</protein>
<proteinExistence type="predicted"/>